<evidence type="ECO:0000256" key="2">
    <source>
        <dbReference type="ARBA" id="ARBA00022679"/>
    </source>
</evidence>
<feature type="compositionally biased region" description="Low complexity" evidence="4">
    <location>
        <begin position="156"/>
        <end position="179"/>
    </location>
</feature>
<name>U6MK33_9EIME</name>
<dbReference type="GO" id="GO:0006396">
    <property type="term" value="P:RNA processing"/>
    <property type="evidence" value="ECO:0007669"/>
    <property type="project" value="InterPro"/>
</dbReference>
<accession>U6MK33</accession>
<dbReference type="PANTHER" id="PTHR11061:SF30">
    <property type="entry name" value="TRNA (URACIL(54)-C(5))-METHYLTRANSFERASE"/>
    <property type="match status" value="1"/>
</dbReference>
<evidence type="ECO:0000313" key="5">
    <source>
        <dbReference type="EMBL" id="CDJ62824.1"/>
    </source>
</evidence>
<dbReference type="GeneID" id="25472900"/>
<dbReference type="AlphaFoldDB" id="U6MK33"/>
<dbReference type="Proteomes" id="UP000030754">
    <property type="component" value="Unassembled WGS sequence"/>
</dbReference>
<dbReference type="Gene3D" id="3.40.50.150">
    <property type="entry name" value="Vaccinia Virus protein VP39"/>
    <property type="match status" value="1"/>
</dbReference>
<keyword evidence="6" id="KW-1185">Reference proteome</keyword>
<dbReference type="RefSeq" id="XP_013440186.1">
    <property type="nucleotide sequence ID" value="XM_013584732.1"/>
</dbReference>
<dbReference type="InterPro" id="IPR010280">
    <property type="entry name" value="U5_MeTrfase_fam"/>
</dbReference>
<dbReference type="GO" id="GO:0032259">
    <property type="term" value="P:methylation"/>
    <property type="evidence" value="ECO:0007669"/>
    <property type="project" value="UniProtKB-KW"/>
</dbReference>
<feature type="region of interest" description="Disordered" evidence="4">
    <location>
        <begin position="148"/>
        <end position="201"/>
    </location>
</feature>
<sequence>MEALKKPTTSLGLHGRIIGVCGVALAVACEGCKKKPELCWVPSTPYTEPFKGSREAPEICRRPSKVRVSTRGIYGSFNEYCSGRHCLTTLSSRNTRQIRASPRNLQRAHSFRLPATSIDGLWGTTSAAFAVTSFASMASTRAAACPTDTRGPAFTDSPNSSANSSADLSSSEGSSSDGNVRSTTSNKTKRNKSGGSSCSSSFAQGPLNIVSTAEEGDILRGLKVGPLTWKGESRLRLLLQRWAWEVSAQFRRLLPGAKITVRLEELRPRKGKCKMAFLGTDSTAPGQRASPCPHFLEGCGGCHFIHLDLLHQRKAKQQLLQQMLHELHQEQHLRCQQEQHPQWTCPEVIPLVPSSSEIEFASRVDFLLHSVNGKPRLGLPAFDGTVNIVDIQKCLRMRRPMSEVYRQLRKGLLPLMEDQRLRVLDPRCGAGTLSGLTLRLAEDSTAPDGTVLLRLKGHIEDSARPQLVHFAQQLRAHCPSLKAVTFCDVRRLQAPDEVLAGTDALLVTVFGWRYRITGGTREAFASRGEVMEQIFHALKEATGRATGCLWGALGSGGLLEVLLSSSFEKVVVFAPGSRDADEARKNFGLNGISSAEVVECTNSQDVATALAARAGLYRPLRGQNRAQLVQHAVARGTEIGFHRVEGSALEREVTAKDSAGDCRQRAESAATTTATALTPANSAARESLDAASKLEGIGTSEAIKTAASELPDVLLLSPSRRGLNKASTEIRRWVAAAAPRRIVYIAHEQQAFLRDAKALATVGYELAYFKAFDMSPHTTEVLTVSAFCKSHSDSCKHQEAEQTPT</sequence>
<protein>
    <submittedName>
        <fullName evidence="5">RNA methyltransferase, TrmA family, putative</fullName>
    </submittedName>
</protein>
<keyword evidence="1 5" id="KW-0489">Methyltransferase</keyword>
<dbReference type="EMBL" id="HG722610">
    <property type="protein sequence ID" value="CDJ62824.1"/>
    <property type="molecule type" value="Genomic_DNA"/>
</dbReference>
<evidence type="ECO:0000256" key="1">
    <source>
        <dbReference type="ARBA" id="ARBA00022603"/>
    </source>
</evidence>
<dbReference type="PANTHER" id="PTHR11061">
    <property type="entry name" value="RNA M5U METHYLTRANSFERASE"/>
    <property type="match status" value="1"/>
</dbReference>
<reference evidence="5" key="2">
    <citation type="submission" date="2013-10" db="EMBL/GenBank/DDBJ databases">
        <authorList>
            <person name="Aslett M."/>
        </authorList>
    </citation>
    <scope>NUCLEOTIDE SEQUENCE [LARGE SCALE GENOMIC DNA]</scope>
    <source>
        <strain evidence="5">Houghton</strain>
    </source>
</reference>
<keyword evidence="3" id="KW-0949">S-adenosyl-L-methionine</keyword>
<proteinExistence type="predicted"/>
<keyword evidence="2 5" id="KW-0808">Transferase</keyword>
<dbReference type="VEuPathDB" id="ToxoDB:ENH_00027320"/>
<dbReference type="GO" id="GO:0008173">
    <property type="term" value="F:RNA methyltransferase activity"/>
    <property type="evidence" value="ECO:0007669"/>
    <property type="project" value="InterPro"/>
</dbReference>
<dbReference type="PROSITE" id="PS51257">
    <property type="entry name" value="PROKAR_LIPOPROTEIN"/>
    <property type="match status" value="1"/>
</dbReference>
<dbReference type="SUPFAM" id="SSF53335">
    <property type="entry name" value="S-adenosyl-L-methionine-dependent methyltransferases"/>
    <property type="match status" value="2"/>
</dbReference>
<evidence type="ECO:0000256" key="4">
    <source>
        <dbReference type="SAM" id="MobiDB-lite"/>
    </source>
</evidence>
<organism evidence="5 6">
    <name type="scientific">Eimeria necatrix</name>
    <dbReference type="NCBI Taxonomy" id="51315"/>
    <lineage>
        <taxon>Eukaryota</taxon>
        <taxon>Sar</taxon>
        <taxon>Alveolata</taxon>
        <taxon>Apicomplexa</taxon>
        <taxon>Conoidasida</taxon>
        <taxon>Coccidia</taxon>
        <taxon>Eucoccidiorida</taxon>
        <taxon>Eimeriorina</taxon>
        <taxon>Eimeriidae</taxon>
        <taxon>Eimeria</taxon>
    </lineage>
</organism>
<dbReference type="OrthoDB" id="347553at2759"/>
<evidence type="ECO:0000313" key="6">
    <source>
        <dbReference type="Proteomes" id="UP000030754"/>
    </source>
</evidence>
<gene>
    <name evidence="5" type="ORF">ENH_00027320</name>
</gene>
<dbReference type="InterPro" id="IPR029063">
    <property type="entry name" value="SAM-dependent_MTases_sf"/>
</dbReference>
<evidence type="ECO:0000256" key="3">
    <source>
        <dbReference type="ARBA" id="ARBA00022691"/>
    </source>
</evidence>
<reference evidence="5" key="1">
    <citation type="submission" date="2013-10" db="EMBL/GenBank/DDBJ databases">
        <title>Genomic analysis of the causative agents of coccidiosis in chickens.</title>
        <authorList>
            <person name="Reid A.J."/>
            <person name="Blake D."/>
            <person name="Billington K."/>
            <person name="Browne H."/>
            <person name="Dunn M."/>
            <person name="Hung S."/>
            <person name="Kawahara F."/>
            <person name="Miranda-Saavedra D."/>
            <person name="Mourier T."/>
            <person name="Nagra H."/>
            <person name="Otto T.D."/>
            <person name="Rawlings N."/>
            <person name="Sanchez A."/>
            <person name="Sanders M."/>
            <person name="Subramaniam C."/>
            <person name="Tay Y."/>
            <person name="Dear P."/>
            <person name="Doerig C."/>
            <person name="Gruber A."/>
            <person name="Parkinson J."/>
            <person name="Shirley M."/>
            <person name="Wan K.L."/>
            <person name="Berriman M."/>
            <person name="Tomley F."/>
            <person name="Pain A."/>
        </authorList>
    </citation>
    <scope>NUCLEOTIDE SEQUENCE [LARGE SCALE GENOMIC DNA]</scope>
    <source>
        <strain evidence="5">Houghton</strain>
    </source>
</reference>